<reference evidence="2" key="1">
    <citation type="submission" date="2021-06" db="EMBL/GenBank/DDBJ databases">
        <authorList>
            <person name="Kallberg Y."/>
            <person name="Tangrot J."/>
            <person name="Rosling A."/>
        </authorList>
    </citation>
    <scope>NUCLEOTIDE SEQUENCE</scope>
    <source>
        <strain evidence="2">87-6 pot B 2015</strain>
    </source>
</reference>
<dbReference type="EMBL" id="CAJVPP010001054">
    <property type="protein sequence ID" value="CAG8531170.1"/>
    <property type="molecule type" value="Genomic_DNA"/>
</dbReference>
<protein>
    <submittedName>
        <fullName evidence="2">3827_t:CDS:1</fullName>
    </submittedName>
</protein>
<name>A0A9N9FF20_FUNMO</name>
<keyword evidence="1" id="KW-0812">Transmembrane</keyword>
<dbReference type="Proteomes" id="UP000789375">
    <property type="component" value="Unassembled WGS sequence"/>
</dbReference>
<keyword evidence="3" id="KW-1185">Reference proteome</keyword>
<evidence type="ECO:0000313" key="3">
    <source>
        <dbReference type="Proteomes" id="UP000789375"/>
    </source>
</evidence>
<proteinExistence type="predicted"/>
<sequence>MASQSSSSTNSKFGGVSRMKVCIPPRAKKILPIEIMNRLSSCDTNPSSYRSFLAFNVQWYQIHWNEPISLVAKIWHCISIIISFGVLAYSKQCCKGRSVEHS</sequence>
<organism evidence="2 3">
    <name type="scientific">Funneliformis mosseae</name>
    <name type="common">Endomycorrhizal fungus</name>
    <name type="synonym">Glomus mosseae</name>
    <dbReference type="NCBI Taxonomy" id="27381"/>
    <lineage>
        <taxon>Eukaryota</taxon>
        <taxon>Fungi</taxon>
        <taxon>Fungi incertae sedis</taxon>
        <taxon>Mucoromycota</taxon>
        <taxon>Glomeromycotina</taxon>
        <taxon>Glomeromycetes</taxon>
        <taxon>Glomerales</taxon>
        <taxon>Glomeraceae</taxon>
        <taxon>Funneliformis</taxon>
    </lineage>
</organism>
<keyword evidence="1" id="KW-1133">Transmembrane helix</keyword>
<dbReference type="AlphaFoldDB" id="A0A9N9FF20"/>
<keyword evidence="1" id="KW-0472">Membrane</keyword>
<accession>A0A9N9FF20</accession>
<evidence type="ECO:0000256" key="1">
    <source>
        <dbReference type="SAM" id="Phobius"/>
    </source>
</evidence>
<evidence type="ECO:0000313" key="2">
    <source>
        <dbReference type="EMBL" id="CAG8531170.1"/>
    </source>
</evidence>
<comment type="caution">
    <text evidence="2">The sequence shown here is derived from an EMBL/GenBank/DDBJ whole genome shotgun (WGS) entry which is preliminary data.</text>
</comment>
<gene>
    <name evidence="2" type="ORF">FMOSSE_LOCUS5517</name>
</gene>
<feature type="transmembrane region" description="Helical" evidence="1">
    <location>
        <begin position="68"/>
        <end position="89"/>
    </location>
</feature>